<comment type="caution">
    <text evidence="6">The sequence shown here is derived from an EMBL/GenBank/DDBJ whole genome shotgun (WGS) entry which is preliminary data.</text>
</comment>
<evidence type="ECO:0000256" key="4">
    <source>
        <dbReference type="PROSITE-ProRule" id="PRU10141"/>
    </source>
</evidence>
<proteinExistence type="predicted"/>
<comment type="subunit">
    <text evidence="1">Monomer.</text>
</comment>
<dbReference type="FunFam" id="1.10.510.10:FF:000571">
    <property type="entry name" value="Maternal embryonic leucine zipper kinase"/>
    <property type="match status" value="1"/>
</dbReference>
<dbReference type="GO" id="GO:0005524">
    <property type="term" value="F:ATP binding"/>
    <property type="evidence" value="ECO:0007669"/>
    <property type="project" value="UniProtKB-UniRule"/>
</dbReference>
<dbReference type="PANTHER" id="PTHR46562">
    <property type="entry name" value="SERINE/THREONINE-KINASE ULK4-LIKE PROTEIN-RELATED"/>
    <property type="match status" value="1"/>
</dbReference>
<dbReference type="Gene3D" id="1.10.510.10">
    <property type="entry name" value="Transferase(Phosphotransferase) domain 1"/>
    <property type="match status" value="1"/>
</dbReference>
<dbReference type="PANTHER" id="PTHR46562:SF1">
    <property type="entry name" value="SERINE_THREONINE-PROTEIN KINASE ULK4"/>
    <property type="match status" value="1"/>
</dbReference>
<feature type="domain" description="Protein kinase" evidence="5">
    <location>
        <begin position="4"/>
        <end position="250"/>
    </location>
</feature>
<dbReference type="Pfam" id="PF00069">
    <property type="entry name" value="Pkinase"/>
    <property type="match status" value="1"/>
</dbReference>
<evidence type="ECO:0000256" key="3">
    <source>
        <dbReference type="ARBA" id="ARBA00022840"/>
    </source>
</evidence>
<dbReference type="Proteomes" id="UP001178507">
    <property type="component" value="Unassembled WGS sequence"/>
</dbReference>
<dbReference type="PROSITE" id="PS00107">
    <property type="entry name" value="PROTEIN_KINASE_ATP"/>
    <property type="match status" value="1"/>
</dbReference>
<evidence type="ECO:0000313" key="6">
    <source>
        <dbReference type="EMBL" id="CAJ1397395.1"/>
    </source>
</evidence>
<name>A0AA36J2P3_9DINO</name>
<gene>
    <name evidence="6" type="ORF">EVOR1521_LOCUS21428</name>
</gene>
<dbReference type="PIRSF" id="PIRSF000654">
    <property type="entry name" value="Integrin-linked_kinase"/>
    <property type="match status" value="1"/>
</dbReference>
<reference evidence="6" key="1">
    <citation type="submission" date="2023-08" db="EMBL/GenBank/DDBJ databases">
        <authorList>
            <person name="Chen Y."/>
            <person name="Shah S."/>
            <person name="Dougan E. K."/>
            <person name="Thang M."/>
            <person name="Chan C."/>
        </authorList>
    </citation>
    <scope>NUCLEOTIDE SEQUENCE</scope>
</reference>
<sequence>MNNYQLYEEIGHGKFSKVYKGRKKFTIQFVAVKSIEKCRRDRVMTEVGILSNLQHENVLEFVHWYETRNHLWVIFEYCAGGDLLRLLKQDGRLPEERVRVFGQQICAGLLHVHSRGVIFADLKPANILFTEEEVLKLSDFGCSVRLEEAKEARPARRGAPQYMAPELFSEGGTVSFASDLWSLGCLLQELFSGSPPFSSPNSQQLQILILTEAAPSLPTASTEFQDLVGQLLRKRLPRLTWPVLRCHRWWRQVVGADADVQVLQREPPLKSFRTA</sequence>
<protein>
    <recommendedName>
        <fullName evidence="5">Protein kinase domain-containing protein</fullName>
    </recommendedName>
</protein>
<dbReference type="SUPFAM" id="SSF56112">
    <property type="entry name" value="Protein kinase-like (PK-like)"/>
    <property type="match status" value="1"/>
</dbReference>
<dbReference type="GO" id="GO:0004672">
    <property type="term" value="F:protein kinase activity"/>
    <property type="evidence" value="ECO:0007669"/>
    <property type="project" value="InterPro"/>
</dbReference>
<dbReference type="InterPro" id="IPR000719">
    <property type="entry name" value="Prot_kinase_dom"/>
</dbReference>
<accession>A0AA36J2P3</accession>
<dbReference type="EMBL" id="CAUJNA010003265">
    <property type="protein sequence ID" value="CAJ1397395.1"/>
    <property type="molecule type" value="Genomic_DNA"/>
</dbReference>
<keyword evidence="2 4" id="KW-0547">Nucleotide-binding</keyword>
<evidence type="ECO:0000256" key="1">
    <source>
        <dbReference type="ARBA" id="ARBA00011245"/>
    </source>
</evidence>
<evidence type="ECO:0000313" key="7">
    <source>
        <dbReference type="Proteomes" id="UP001178507"/>
    </source>
</evidence>
<dbReference type="InterPro" id="IPR011009">
    <property type="entry name" value="Kinase-like_dom_sf"/>
</dbReference>
<dbReference type="GO" id="GO:0008017">
    <property type="term" value="F:microtubule binding"/>
    <property type="evidence" value="ECO:0007669"/>
    <property type="project" value="InterPro"/>
</dbReference>
<organism evidence="6 7">
    <name type="scientific">Effrenium voratum</name>
    <dbReference type="NCBI Taxonomy" id="2562239"/>
    <lineage>
        <taxon>Eukaryota</taxon>
        <taxon>Sar</taxon>
        <taxon>Alveolata</taxon>
        <taxon>Dinophyceae</taxon>
        <taxon>Suessiales</taxon>
        <taxon>Symbiodiniaceae</taxon>
        <taxon>Effrenium</taxon>
    </lineage>
</organism>
<feature type="binding site" evidence="4">
    <location>
        <position position="33"/>
    </location>
    <ligand>
        <name>ATP</name>
        <dbReference type="ChEBI" id="CHEBI:30616"/>
    </ligand>
</feature>
<dbReference type="PROSITE" id="PS50011">
    <property type="entry name" value="PROTEIN_KINASE_DOM"/>
    <property type="match status" value="1"/>
</dbReference>
<dbReference type="AlphaFoldDB" id="A0AA36J2P3"/>
<keyword evidence="7" id="KW-1185">Reference proteome</keyword>
<dbReference type="InterPro" id="IPR044591">
    <property type="entry name" value="RUK"/>
</dbReference>
<keyword evidence="3 4" id="KW-0067">ATP-binding</keyword>
<evidence type="ECO:0000259" key="5">
    <source>
        <dbReference type="PROSITE" id="PS50011"/>
    </source>
</evidence>
<dbReference type="SMART" id="SM00220">
    <property type="entry name" value="S_TKc"/>
    <property type="match status" value="1"/>
</dbReference>
<dbReference type="InterPro" id="IPR017441">
    <property type="entry name" value="Protein_kinase_ATP_BS"/>
</dbReference>
<evidence type="ECO:0000256" key="2">
    <source>
        <dbReference type="ARBA" id="ARBA00022741"/>
    </source>
</evidence>